<dbReference type="InterPro" id="IPR029063">
    <property type="entry name" value="SAM-dependent_MTases_sf"/>
</dbReference>
<dbReference type="GO" id="GO:0035091">
    <property type="term" value="F:phosphatidylinositol binding"/>
    <property type="evidence" value="ECO:0007669"/>
    <property type="project" value="InterPro"/>
</dbReference>
<dbReference type="Gene3D" id="2.40.50.1070">
    <property type="match status" value="1"/>
</dbReference>
<dbReference type="Gene3D" id="3.30.1520.10">
    <property type="entry name" value="Phox-like domain"/>
    <property type="match status" value="1"/>
</dbReference>
<dbReference type="PROSITE" id="PS51687">
    <property type="entry name" value="SAM_MT_RNA_M5U"/>
    <property type="match status" value="1"/>
</dbReference>
<evidence type="ECO:0000256" key="1">
    <source>
        <dbReference type="ARBA" id="ARBA00022603"/>
    </source>
</evidence>
<feature type="binding site" evidence="6">
    <location>
        <position position="478"/>
    </location>
    <ligand>
        <name>S-adenosyl-L-methionine</name>
        <dbReference type="ChEBI" id="CHEBI:59789"/>
    </ligand>
</feature>
<name>A0A915ML75_MELJA</name>
<dbReference type="Proteomes" id="UP000887561">
    <property type="component" value="Unplaced"/>
</dbReference>
<dbReference type="GO" id="GO:0032259">
    <property type="term" value="P:methylation"/>
    <property type="evidence" value="ECO:0007669"/>
    <property type="project" value="UniProtKB-KW"/>
</dbReference>
<proteinExistence type="inferred from homology"/>
<dbReference type="PROSITE" id="PS01231">
    <property type="entry name" value="TRMA_2"/>
    <property type="match status" value="1"/>
</dbReference>
<evidence type="ECO:0000256" key="2">
    <source>
        <dbReference type="ARBA" id="ARBA00022679"/>
    </source>
</evidence>
<organism evidence="9 10">
    <name type="scientific">Meloidogyne javanica</name>
    <name type="common">Root-knot nematode worm</name>
    <dbReference type="NCBI Taxonomy" id="6303"/>
    <lineage>
        <taxon>Eukaryota</taxon>
        <taxon>Metazoa</taxon>
        <taxon>Ecdysozoa</taxon>
        <taxon>Nematoda</taxon>
        <taxon>Chromadorea</taxon>
        <taxon>Rhabditida</taxon>
        <taxon>Tylenchina</taxon>
        <taxon>Tylenchomorpha</taxon>
        <taxon>Tylenchoidea</taxon>
        <taxon>Meloidogynidae</taxon>
        <taxon>Meloidogyninae</taxon>
        <taxon>Meloidogyne</taxon>
        <taxon>Meloidogyne incognita group</taxon>
    </lineage>
</organism>
<dbReference type="GO" id="GO:0003723">
    <property type="term" value="F:RNA binding"/>
    <property type="evidence" value="ECO:0007669"/>
    <property type="project" value="TreeGrafter"/>
</dbReference>
<feature type="active site" description="Nucleophile" evidence="6">
    <location>
        <position position="601"/>
    </location>
</feature>
<feature type="domain" description="PX" evidence="8">
    <location>
        <begin position="26"/>
        <end position="150"/>
    </location>
</feature>
<dbReference type="Pfam" id="PF00787">
    <property type="entry name" value="PX"/>
    <property type="match status" value="1"/>
</dbReference>
<dbReference type="AlphaFoldDB" id="A0A915ML75"/>
<dbReference type="GO" id="GO:0006396">
    <property type="term" value="P:RNA processing"/>
    <property type="evidence" value="ECO:0007669"/>
    <property type="project" value="InterPro"/>
</dbReference>
<feature type="binding site" evidence="6">
    <location>
        <position position="573"/>
    </location>
    <ligand>
        <name>S-adenosyl-L-methionine</name>
        <dbReference type="ChEBI" id="CHEBI:59789"/>
    </ligand>
</feature>
<dbReference type="PANTHER" id="PTHR45904">
    <property type="entry name" value="TRNA (URACIL-5-)-METHYLTRANSFERASE"/>
    <property type="match status" value="1"/>
</dbReference>
<dbReference type="InterPro" id="IPR045850">
    <property type="entry name" value="TRM2_met"/>
</dbReference>
<dbReference type="EC" id="2.1.1.35" evidence="4"/>
<dbReference type="InterPro" id="IPR010280">
    <property type="entry name" value="U5_MeTrfase_fam"/>
</dbReference>
<evidence type="ECO:0000313" key="9">
    <source>
        <dbReference type="Proteomes" id="UP000887561"/>
    </source>
</evidence>
<evidence type="ECO:0000256" key="6">
    <source>
        <dbReference type="PROSITE-ProRule" id="PRU01024"/>
    </source>
</evidence>
<dbReference type="InterPro" id="IPR030391">
    <property type="entry name" value="MeTrfase_TrmA_CS"/>
</dbReference>
<comment type="similarity">
    <text evidence="6">Belongs to the class I-like SAM-binding methyltransferase superfamily. RNA M5U methyltransferase family.</text>
</comment>
<dbReference type="SUPFAM" id="SSF53335">
    <property type="entry name" value="S-adenosyl-L-methionine-dependent methyltransferases"/>
    <property type="match status" value="2"/>
</dbReference>
<evidence type="ECO:0000256" key="3">
    <source>
        <dbReference type="ARBA" id="ARBA00022691"/>
    </source>
</evidence>
<comment type="caution">
    <text evidence="6">Lacks conserved residue(s) required for the propagation of feature annotation.</text>
</comment>
<keyword evidence="2 6" id="KW-0808">Transferase</keyword>
<evidence type="ECO:0000259" key="8">
    <source>
        <dbReference type="PROSITE" id="PS50195"/>
    </source>
</evidence>
<reference evidence="10" key="1">
    <citation type="submission" date="2022-11" db="UniProtKB">
        <authorList>
            <consortium name="WormBaseParasite"/>
        </authorList>
    </citation>
    <scope>IDENTIFICATION</scope>
</reference>
<keyword evidence="9" id="KW-1185">Reference proteome</keyword>
<dbReference type="Gene3D" id="3.40.50.150">
    <property type="entry name" value="Vaccinia Virus protein VP39"/>
    <property type="match status" value="1"/>
</dbReference>
<keyword evidence="1 6" id="KW-0489">Methyltransferase</keyword>
<comment type="catalytic activity">
    <reaction evidence="5">
        <text>uridine(54) in tRNA + S-adenosyl-L-methionine = 5-methyluridine(54) in tRNA + S-adenosyl-L-homocysteine + H(+)</text>
        <dbReference type="Rhea" id="RHEA:42712"/>
        <dbReference type="Rhea" id="RHEA-COMP:10167"/>
        <dbReference type="Rhea" id="RHEA-COMP:10193"/>
        <dbReference type="ChEBI" id="CHEBI:15378"/>
        <dbReference type="ChEBI" id="CHEBI:57856"/>
        <dbReference type="ChEBI" id="CHEBI:59789"/>
        <dbReference type="ChEBI" id="CHEBI:65315"/>
        <dbReference type="ChEBI" id="CHEBI:74447"/>
        <dbReference type="EC" id="2.1.1.35"/>
    </reaction>
    <physiologicalReaction direction="left-to-right" evidence="5">
        <dbReference type="Rhea" id="RHEA:42713"/>
    </physiologicalReaction>
</comment>
<evidence type="ECO:0000256" key="5">
    <source>
        <dbReference type="ARBA" id="ARBA00047278"/>
    </source>
</evidence>
<evidence type="ECO:0000256" key="7">
    <source>
        <dbReference type="SAM" id="MobiDB-lite"/>
    </source>
</evidence>
<evidence type="ECO:0000313" key="10">
    <source>
        <dbReference type="WBParaSite" id="scaffold4051_cov206.g7545"/>
    </source>
</evidence>
<dbReference type="SUPFAM" id="SSF64268">
    <property type="entry name" value="PX domain"/>
    <property type="match status" value="1"/>
</dbReference>
<keyword evidence="3 6" id="KW-0949">S-adenosyl-L-methionine</keyword>
<feature type="binding site" evidence="6">
    <location>
        <position position="341"/>
    </location>
    <ligand>
        <name>S-adenosyl-L-methionine</name>
        <dbReference type="ChEBI" id="CHEBI:59789"/>
    </ligand>
</feature>
<dbReference type="PROSITE" id="PS50195">
    <property type="entry name" value="PX"/>
    <property type="match status" value="1"/>
</dbReference>
<dbReference type="WBParaSite" id="scaffold4051_cov206.g7545">
    <property type="protein sequence ID" value="scaffold4051_cov206.g7545"/>
    <property type="gene ID" value="scaffold4051_cov206.g7545"/>
</dbReference>
<dbReference type="GO" id="GO:0030697">
    <property type="term" value="F:tRNA (uracil(54)-C5)-methyltransferase activity, S-adenosyl methionine-dependent"/>
    <property type="evidence" value="ECO:0007669"/>
    <property type="project" value="UniProtKB-EC"/>
</dbReference>
<sequence>MSSLVQDETECKSTLGTLLYTERKIYGFSAKVVDVILPTSSLFGHVEYKLELKASPHNAIDNEPRIFNMSTRFKVISRLYSTLAMIHRNLYLKDKFPSFAEPKFFGTASPETVTERRNAIDNFLQFVLNNETLCKSRALQAFIEKENVNAEVIVKKGESEKKPVKNANTFKTAADMVTPLANMPYEEQLEFKFNLSHDIMLYIIRKLNYANVYDTFCYNVLQKVLPAPSITAYRNKYERPFNEFSRKGFWKMLTVKDFLGDCMLIVTVHPHTDKEQRLVEKFLHPQNPEDLLPDCNVTSIFWQEQVNSSDDKNYEHLAGPPFVYESLLGCNFRISPSTFFQTNSTGAAVLYSAIGDLLKLPKLINAPGSGKFCRMEKLKNNKNVLKEEEKNVVEKLEDNKVGEEDKEECNAKKPRLDEEKMDEKELNEPQKHGSNVFLDICCGSGSISICLMARIRQSIQEGTISDYSKVPFGCVGIDLNTEAIQDARRNASENGFDDKRYKKWGSLNEEIALPIFFVSFLSRTICLVYDMHNQFKAICKFLCGQAEGIFKDLKYYLPTGCSIKDANIMGILDPPRAGIPDKAIIGCRKLEQLKTLIYVSCDPHAATKNFVDLCRPMSCKFDGQPFKIVAIQPVDLFPMTRHLEWIVKFERF</sequence>
<dbReference type="InterPro" id="IPR001683">
    <property type="entry name" value="PX_dom"/>
</dbReference>
<evidence type="ECO:0000256" key="4">
    <source>
        <dbReference type="ARBA" id="ARBA00033763"/>
    </source>
</evidence>
<dbReference type="InterPro" id="IPR036871">
    <property type="entry name" value="PX_dom_sf"/>
</dbReference>
<protein>
    <recommendedName>
        <fullName evidence="4">tRNA (uracil(54)-C(5))-methyltransferase</fullName>
        <ecNumber evidence="4">2.1.1.35</ecNumber>
    </recommendedName>
</protein>
<accession>A0A915ML75</accession>
<dbReference type="PANTHER" id="PTHR45904:SF2">
    <property type="entry name" value="TRNA (URACIL-5-)-METHYLTRANSFERASE HOMOLOG A"/>
    <property type="match status" value="1"/>
</dbReference>
<feature type="region of interest" description="Disordered" evidence="7">
    <location>
        <begin position="403"/>
        <end position="428"/>
    </location>
</feature>